<dbReference type="STRING" id="1754191.A0A1Y1VKK6"/>
<feature type="compositionally biased region" description="Basic and acidic residues" evidence="1">
    <location>
        <begin position="88"/>
        <end position="106"/>
    </location>
</feature>
<keyword evidence="4" id="KW-1185">Reference proteome</keyword>
<feature type="compositionally biased region" description="Polar residues" evidence="1">
    <location>
        <begin position="37"/>
        <end position="49"/>
    </location>
</feature>
<evidence type="ECO:0000259" key="2">
    <source>
        <dbReference type="Pfam" id="PF18592"/>
    </source>
</evidence>
<dbReference type="GO" id="GO:0016973">
    <property type="term" value="P:poly(A)+ mRNA export from nucleus"/>
    <property type="evidence" value="ECO:0007669"/>
    <property type="project" value="InterPro"/>
</dbReference>
<comment type="caution">
    <text evidence="3">The sequence shown here is derived from an EMBL/GenBank/DDBJ whole genome shotgun (WGS) entry which is preliminary data.</text>
</comment>
<feature type="region of interest" description="Disordered" evidence="1">
    <location>
        <begin position="80"/>
        <end position="111"/>
    </location>
</feature>
<dbReference type="AlphaFoldDB" id="A0A1Y1VKK6"/>
<dbReference type="PANTHER" id="PTHR47701">
    <property type="entry name" value="PROTEIN MODIFIER OF SNC1 11"/>
    <property type="match status" value="1"/>
</dbReference>
<accession>A0A1Y1VKK6</accession>
<gene>
    <name evidence="3" type="ORF">BCR36DRAFT_318215</name>
</gene>
<evidence type="ECO:0000313" key="4">
    <source>
        <dbReference type="Proteomes" id="UP000193719"/>
    </source>
</evidence>
<evidence type="ECO:0000256" key="1">
    <source>
        <dbReference type="SAM" id="MobiDB-lite"/>
    </source>
</evidence>
<dbReference type="Pfam" id="PF18592">
    <property type="entry name" value="Tho1_MOS11_C"/>
    <property type="match status" value="1"/>
</dbReference>
<feature type="region of interest" description="Disordered" evidence="1">
    <location>
        <begin position="1"/>
        <end position="52"/>
    </location>
</feature>
<sequence>MSDFTANNNENTEFYDNQNEINNDEITDQNNNNQQELNYTEQSGNTNGLSEIEKRKLRAKRFGIPLNDVKLTEKEKIEQRKKRFGITGKEEKKSKSNNGKKTDIEKVKRRQERFGVTKGLSKKFSSVIEEEKRQARLRRFNQNK</sequence>
<reference evidence="3 4" key="2">
    <citation type="submission" date="2016-08" db="EMBL/GenBank/DDBJ databases">
        <title>Pervasive Adenine N6-methylation of Active Genes in Fungi.</title>
        <authorList>
            <consortium name="DOE Joint Genome Institute"/>
            <person name="Mondo S.J."/>
            <person name="Dannebaum R.O."/>
            <person name="Kuo R.C."/>
            <person name="Labutti K."/>
            <person name="Haridas S."/>
            <person name="Kuo A."/>
            <person name="Salamov A."/>
            <person name="Ahrendt S.R."/>
            <person name="Lipzen A."/>
            <person name="Sullivan W."/>
            <person name="Andreopoulos W.B."/>
            <person name="Clum A."/>
            <person name="Lindquist E."/>
            <person name="Daum C."/>
            <person name="Ramamoorthy G.K."/>
            <person name="Gryganskyi A."/>
            <person name="Culley D."/>
            <person name="Magnuson J.K."/>
            <person name="James T.Y."/>
            <person name="O'Malley M.A."/>
            <person name="Stajich J.E."/>
            <person name="Spatafora J.W."/>
            <person name="Visel A."/>
            <person name="Grigoriev I.V."/>
        </authorList>
    </citation>
    <scope>NUCLEOTIDE SEQUENCE [LARGE SCALE GENOMIC DNA]</scope>
    <source>
        <strain evidence="4">finn</strain>
    </source>
</reference>
<organism evidence="3 4">
    <name type="scientific">Piromyces finnis</name>
    <dbReference type="NCBI Taxonomy" id="1754191"/>
    <lineage>
        <taxon>Eukaryota</taxon>
        <taxon>Fungi</taxon>
        <taxon>Fungi incertae sedis</taxon>
        <taxon>Chytridiomycota</taxon>
        <taxon>Chytridiomycota incertae sedis</taxon>
        <taxon>Neocallimastigomycetes</taxon>
        <taxon>Neocallimastigales</taxon>
        <taxon>Neocallimastigaceae</taxon>
        <taxon>Piromyces</taxon>
    </lineage>
</organism>
<dbReference type="InterPro" id="IPR040746">
    <property type="entry name" value="THO1_MOS11_C"/>
</dbReference>
<dbReference type="Proteomes" id="UP000193719">
    <property type="component" value="Unassembled WGS sequence"/>
</dbReference>
<reference evidence="3 4" key="1">
    <citation type="submission" date="2016-08" db="EMBL/GenBank/DDBJ databases">
        <title>Genomes of anaerobic fungi encode conserved fungal cellulosomes for biomass hydrolysis.</title>
        <authorList>
            <consortium name="DOE Joint Genome Institute"/>
            <person name="Haitjema C.H."/>
            <person name="Gilmore S.P."/>
            <person name="Henske J.K."/>
            <person name="Solomon K.V."/>
            <person name="De Groot R."/>
            <person name="Kuo A."/>
            <person name="Mondo S.J."/>
            <person name="Salamov A.A."/>
            <person name="Labutti K."/>
            <person name="Zhao Z."/>
            <person name="Chiniquy J."/>
            <person name="Barry K."/>
            <person name="Brewer H.M."/>
            <person name="Purvine S.O."/>
            <person name="Wright A.T."/>
            <person name="Boxma B."/>
            <person name="Van Alen T."/>
            <person name="Hackstein J.H."/>
            <person name="Baker S.E."/>
            <person name="Grigoriev I.V."/>
            <person name="O'Malley M.A."/>
        </authorList>
    </citation>
    <scope>NUCLEOTIDE SEQUENCE [LARGE SCALE GENOMIC DNA]</scope>
    <source>
        <strain evidence="4">finn</strain>
    </source>
</reference>
<dbReference type="InterPro" id="IPR044209">
    <property type="entry name" value="MOS11"/>
</dbReference>
<proteinExistence type="predicted"/>
<feature type="compositionally biased region" description="Polar residues" evidence="1">
    <location>
        <begin position="1"/>
        <end position="18"/>
    </location>
</feature>
<protein>
    <recommendedName>
        <fullName evidence="2">THO1-MOS11 C-terminal domain-containing protein</fullName>
    </recommendedName>
</protein>
<feature type="domain" description="THO1-MOS11 C-terminal" evidence="2">
    <location>
        <begin position="50"/>
        <end position="85"/>
    </location>
</feature>
<name>A0A1Y1VKK6_9FUNG</name>
<dbReference type="EMBL" id="MCFH01000004">
    <property type="protein sequence ID" value="ORX58613.1"/>
    <property type="molecule type" value="Genomic_DNA"/>
</dbReference>
<dbReference type="GO" id="GO:0005634">
    <property type="term" value="C:nucleus"/>
    <property type="evidence" value="ECO:0007669"/>
    <property type="project" value="TreeGrafter"/>
</dbReference>
<evidence type="ECO:0000313" key="3">
    <source>
        <dbReference type="EMBL" id="ORX58613.1"/>
    </source>
</evidence>
<dbReference type="PANTHER" id="PTHR47701:SF2">
    <property type="entry name" value="PROTEIN MODIFIER OF SNC1 11"/>
    <property type="match status" value="1"/>
</dbReference>
<dbReference type="OrthoDB" id="445357at2759"/>